<evidence type="ECO:0000313" key="2">
    <source>
        <dbReference type="Proteomes" id="UP000288805"/>
    </source>
</evidence>
<organism evidence="1 2">
    <name type="scientific">Vitis vinifera</name>
    <name type="common">Grape</name>
    <dbReference type="NCBI Taxonomy" id="29760"/>
    <lineage>
        <taxon>Eukaryota</taxon>
        <taxon>Viridiplantae</taxon>
        <taxon>Streptophyta</taxon>
        <taxon>Embryophyta</taxon>
        <taxon>Tracheophyta</taxon>
        <taxon>Spermatophyta</taxon>
        <taxon>Magnoliopsida</taxon>
        <taxon>eudicotyledons</taxon>
        <taxon>Gunneridae</taxon>
        <taxon>Pentapetalae</taxon>
        <taxon>rosids</taxon>
        <taxon>Vitales</taxon>
        <taxon>Vitaceae</taxon>
        <taxon>Viteae</taxon>
        <taxon>Vitis</taxon>
    </lineage>
</organism>
<reference evidence="1 2" key="1">
    <citation type="journal article" date="2018" name="PLoS Genet.">
        <title>Population sequencing reveals clonal diversity and ancestral inbreeding in the grapevine cultivar Chardonnay.</title>
        <authorList>
            <person name="Roach M.J."/>
            <person name="Johnson D.L."/>
            <person name="Bohlmann J."/>
            <person name="van Vuuren H.J."/>
            <person name="Jones S.J."/>
            <person name="Pretorius I.S."/>
            <person name="Schmidt S.A."/>
            <person name="Borneman A.R."/>
        </authorList>
    </citation>
    <scope>NUCLEOTIDE SEQUENCE [LARGE SCALE GENOMIC DNA]</scope>
    <source>
        <strain evidence="2">cv. Chardonnay</strain>
        <tissue evidence="1">Leaf</tissue>
    </source>
</reference>
<accession>A0A438KDF9</accession>
<evidence type="ECO:0000313" key="1">
    <source>
        <dbReference type="EMBL" id="RVX19244.1"/>
    </source>
</evidence>
<dbReference type="Proteomes" id="UP000288805">
    <property type="component" value="Unassembled WGS sequence"/>
</dbReference>
<proteinExistence type="predicted"/>
<dbReference type="AlphaFoldDB" id="A0A438KDF9"/>
<comment type="caution">
    <text evidence="1">The sequence shown here is derived from an EMBL/GenBank/DDBJ whole genome shotgun (WGS) entry which is preliminary data.</text>
</comment>
<protein>
    <submittedName>
        <fullName evidence="1">Uncharacterized protein</fullName>
    </submittedName>
</protein>
<name>A0A438KDF9_VITVI</name>
<sequence>MANAHSRSNLLTKVRVNGALLAEVDDTKDRHPRGAFLEEEVLDALNSLCGEKAPSSDGFTLAF</sequence>
<dbReference type="EMBL" id="QGNW01000009">
    <property type="protein sequence ID" value="RVX19244.1"/>
    <property type="molecule type" value="Genomic_DNA"/>
</dbReference>
<gene>
    <name evidence="1" type="ORF">CK203_008595</name>
</gene>